<feature type="compositionally biased region" description="Acidic residues" evidence="1">
    <location>
        <begin position="114"/>
        <end position="124"/>
    </location>
</feature>
<protein>
    <submittedName>
        <fullName evidence="2">Uncharacterized protein</fullName>
    </submittedName>
</protein>
<feature type="compositionally biased region" description="Basic and acidic residues" evidence="1">
    <location>
        <begin position="148"/>
        <end position="157"/>
    </location>
</feature>
<feature type="region of interest" description="Disordered" evidence="1">
    <location>
        <begin position="112"/>
        <end position="157"/>
    </location>
</feature>
<evidence type="ECO:0000256" key="1">
    <source>
        <dbReference type="SAM" id="MobiDB-lite"/>
    </source>
</evidence>
<dbReference type="KEGG" id="tps:THAPSDRAFT_23092"/>
<dbReference type="InParanoid" id="B8C5P8"/>
<proteinExistence type="predicted"/>
<dbReference type="RefSeq" id="XP_002291052.1">
    <property type="nucleotide sequence ID" value="XM_002291016.1"/>
</dbReference>
<dbReference type="OMA" id="WHLARAN"/>
<dbReference type="EMBL" id="CM000643">
    <property type="protein sequence ID" value="EED91159.1"/>
    <property type="molecule type" value="Genomic_DNA"/>
</dbReference>
<dbReference type="AlphaFoldDB" id="B8C5P8"/>
<feature type="compositionally biased region" description="Acidic residues" evidence="1">
    <location>
        <begin position="316"/>
        <end position="344"/>
    </location>
</feature>
<dbReference type="eggNOG" id="ENOG502SJF3">
    <property type="taxonomic scope" value="Eukaryota"/>
</dbReference>
<feature type="region of interest" description="Disordered" evidence="1">
    <location>
        <begin position="590"/>
        <end position="617"/>
    </location>
</feature>
<organism evidence="2 3">
    <name type="scientific">Thalassiosira pseudonana</name>
    <name type="common">Marine diatom</name>
    <name type="synonym">Cyclotella nana</name>
    <dbReference type="NCBI Taxonomy" id="35128"/>
    <lineage>
        <taxon>Eukaryota</taxon>
        <taxon>Sar</taxon>
        <taxon>Stramenopiles</taxon>
        <taxon>Ochrophyta</taxon>
        <taxon>Bacillariophyta</taxon>
        <taxon>Coscinodiscophyceae</taxon>
        <taxon>Thalassiosirophycidae</taxon>
        <taxon>Thalassiosirales</taxon>
        <taxon>Thalassiosiraceae</taxon>
        <taxon>Thalassiosira</taxon>
    </lineage>
</organism>
<feature type="region of interest" description="Disordered" evidence="1">
    <location>
        <begin position="300"/>
        <end position="346"/>
    </location>
</feature>
<feature type="region of interest" description="Disordered" evidence="1">
    <location>
        <begin position="397"/>
        <end position="423"/>
    </location>
</feature>
<dbReference type="HOGENOM" id="CLU_476929_0_0_1"/>
<evidence type="ECO:0000313" key="2">
    <source>
        <dbReference type="EMBL" id="EED91159.1"/>
    </source>
</evidence>
<evidence type="ECO:0000313" key="3">
    <source>
        <dbReference type="Proteomes" id="UP000001449"/>
    </source>
</evidence>
<reference evidence="2 3" key="2">
    <citation type="journal article" date="2008" name="Nature">
        <title>The Phaeodactylum genome reveals the evolutionary history of diatom genomes.</title>
        <authorList>
            <person name="Bowler C."/>
            <person name="Allen A.E."/>
            <person name="Badger J.H."/>
            <person name="Grimwood J."/>
            <person name="Jabbari K."/>
            <person name="Kuo A."/>
            <person name="Maheswari U."/>
            <person name="Martens C."/>
            <person name="Maumus F."/>
            <person name="Otillar R.P."/>
            <person name="Rayko E."/>
            <person name="Salamov A."/>
            <person name="Vandepoele K."/>
            <person name="Beszteri B."/>
            <person name="Gruber A."/>
            <person name="Heijde M."/>
            <person name="Katinka M."/>
            <person name="Mock T."/>
            <person name="Valentin K."/>
            <person name="Verret F."/>
            <person name="Berges J.A."/>
            <person name="Brownlee C."/>
            <person name="Cadoret J.P."/>
            <person name="Chiovitti A."/>
            <person name="Choi C.J."/>
            <person name="Coesel S."/>
            <person name="De Martino A."/>
            <person name="Detter J.C."/>
            <person name="Durkin C."/>
            <person name="Falciatore A."/>
            <person name="Fournet J."/>
            <person name="Haruta M."/>
            <person name="Huysman M.J."/>
            <person name="Jenkins B.D."/>
            <person name="Jiroutova K."/>
            <person name="Jorgensen R.E."/>
            <person name="Joubert Y."/>
            <person name="Kaplan A."/>
            <person name="Kroger N."/>
            <person name="Kroth P.G."/>
            <person name="La Roche J."/>
            <person name="Lindquist E."/>
            <person name="Lommer M."/>
            <person name="Martin-Jezequel V."/>
            <person name="Lopez P.J."/>
            <person name="Lucas S."/>
            <person name="Mangogna M."/>
            <person name="McGinnis K."/>
            <person name="Medlin L.K."/>
            <person name="Montsant A."/>
            <person name="Oudot-Le Secq M.P."/>
            <person name="Napoli C."/>
            <person name="Obornik M."/>
            <person name="Parker M.S."/>
            <person name="Petit J.L."/>
            <person name="Porcel B.M."/>
            <person name="Poulsen N."/>
            <person name="Robison M."/>
            <person name="Rychlewski L."/>
            <person name="Rynearson T.A."/>
            <person name="Schmutz J."/>
            <person name="Shapiro H."/>
            <person name="Siaut M."/>
            <person name="Stanley M."/>
            <person name="Sussman M.R."/>
            <person name="Taylor A.R."/>
            <person name="Vardi A."/>
            <person name="von Dassow P."/>
            <person name="Vyverman W."/>
            <person name="Willis A."/>
            <person name="Wyrwicz L.S."/>
            <person name="Rokhsar D.S."/>
            <person name="Weissenbach J."/>
            <person name="Armbrust E.V."/>
            <person name="Green B.R."/>
            <person name="Van de Peer Y."/>
            <person name="Grigoriev I.V."/>
        </authorList>
    </citation>
    <scope>NUCLEOTIDE SEQUENCE [LARGE SCALE GENOMIC DNA]</scope>
    <source>
        <strain evidence="2 3">CCMP1335</strain>
    </source>
</reference>
<feature type="compositionally biased region" description="Basic residues" evidence="1">
    <location>
        <begin position="407"/>
        <end position="419"/>
    </location>
</feature>
<dbReference type="GeneID" id="7443614"/>
<dbReference type="Proteomes" id="UP000001449">
    <property type="component" value="Chromosome 6"/>
</dbReference>
<accession>B8C5P8</accession>
<reference evidence="2 3" key="1">
    <citation type="journal article" date="2004" name="Science">
        <title>The genome of the diatom Thalassiosira pseudonana: ecology, evolution, and metabolism.</title>
        <authorList>
            <person name="Armbrust E.V."/>
            <person name="Berges J.A."/>
            <person name="Bowler C."/>
            <person name="Green B.R."/>
            <person name="Martinez D."/>
            <person name="Putnam N.H."/>
            <person name="Zhou S."/>
            <person name="Allen A.E."/>
            <person name="Apt K.E."/>
            <person name="Bechner M."/>
            <person name="Brzezinski M.A."/>
            <person name="Chaal B.K."/>
            <person name="Chiovitti A."/>
            <person name="Davis A.K."/>
            <person name="Demarest M.S."/>
            <person name="Detter J.C."/>
            <person name="Glavina T."/>
            <person name="Goodstein D."/>
            <person name="Hadi M.Z."/>
            <person name="Hellsten U."/>
            <person name="Hildebrand M."/>
            <person name="Jenkins B.D."/>
            <person name="Jurka J."/>
            <person name="Kapitonov V.V."/>
            <person name="Kroger N."/>
            <person name="Lau W.W."/>
            <person name="Lane T.W."/>
            <person name="Larimer F.W."/>
            <person name="Lippmeier J.C."/>
            <person name="Lucas S."/>
            <person name="Medina M."/>
            <person name="Montsant A."/>
            <person name="Obornik M."/>
            <person name="Parker M.S."/>
            <person name="Palenik B."/>
            <person name="Pazour G.J."/>
            <person name="Richardson P.M."/>
            <person name="Rynearson T.A."/>
            <person name="Saito M.A."/>
            <person name="Schwartz D.C."/>
            <person name="Thamatrakoln K."/>
            <person name="Valentin K."/>
            <person name="Vardi A."/>
            <person name="Wilkerson F.P."/>
            <person name="Rokhsar D.S."/>
        </authorList>
    </citation>
    <scope>NUCLEOTIDE SEQUENCE [LARGE SCALE GENOMIC DNA]</scope>
    <source>
        <strain evidence="2 3">CCMP1335</strain>
    </source>
</reference>
<sequence length="617" mass="68040">MPFRNPREDPPLTLQSQHDAVEEKMVDNDGPSASNVESSFENILSLVMARSRGEVASEDVESALNSIIPMHERDPAPSAPPQVPVIPMTEIPASTASKLVGITKRGDIIIADEGNYDDDDNDDGGDYKPQAASPDAPIKRGRGRPPKKKDVAEKKEIAHDKTLGGIPLGRMGKRMLITFGDGPYPRPEVISAVLLGARSSLQRAILDARALRRKEKDQWHLARANATLHTKDGPKTNLAKVTGANLHSACVDNEMSFKALESYDRLIFDVPCGFDVAQLEKLFPEEMGAYQRWKKMHKSYTQNNGESEVPKVKLDDNDEDGDEDGNIEEEEGDDTTNTDADTGDVDVKLNDHDESIMNGRLQERLANFDTRTDMMPEDWYLQFADNRRGSFLPRKVGEATKDTKKWQQQRKANKKRGRPARTSWQSMHPSAVVFLHWVGFDLASALSPPNEPTTQALGFLAYDFVGKIVEKAVSLRLEAAGDTKQESTVKGLVPELTGGDQLEVKNVEQALSEIKLTSLYSSTAIDLGKSSEVAQLYFGPGFEDRLELEMEEIFGTKEKTLTPAEIQARKEEEALFSNIASDPTLLDAIGDVLNDDGEGESKTPVAAPTKKRGRKAA</sequence>
<dbReference type="PaxDb" id="35128-Thaps23092"/>
<gene>
    <name evidence="2" type="ORF">THAPSDRAFT_23092</name>
</gene>
<name>B8C5P8_THAPS</name>
<keyword evidence="3" id="KW-1185">Reference proteome</keyword>